<keyword evidence="3" id="KW-1134">Transmembrane beta strand</keyword>
<feature type="chain" id="PRO_5012376032" evidence="8">
    <location>
        <begin position="21"/>
        <end position="426"/>
    </location>
</feature>
<evidence type="ECO:0000313" key="10">
    <source>
        <dbReference type="Proteomes" id="UP000207598"/>
    </source>
</evidence>
<evidence type="ECO:0000313" key="9">
    <source>
        <dbReference type="EMBL" id="SMX50842.1"/>
    </source>
</evidence>
<dbReference type="AlphaFoldDB" id="A0A238L8Z2"/>
<evidence type="ECO:0000256" key="8">
    <source>
        <dbReference type="SAM" id="SignalP"/>
    </source>
</evidence>
<evidence type="ECO:0000256" key="7">
    <source>
        <dbReference type="ARBA" id="ARBA00023237"/>
    </source>
</evidence>
<accession>A0A238L8Z2</accession>
<comment type="subcellular location">
    <subcellularLocation>
        <location evidence="1">Cell outer membrane</location>
        <topology evidence="1">Multi-pass membrane protein</topology>
    </subcellularLocation>
</comment>
<reference evidence="9 10" key="1">
    <citation type="submission" date="2017-05" db="EMBL/GenBank/DDBJ databases">
        <authorList>
            <person name="Song R."/>
            <person name="Chenine A.L."/>
            <person name="Ruprecht R.M."/>
        </authorList>
    </citation>
    <scope>NUCLEOTIDE SEQUENCE [LARGE SCALE GENOMIC DNA]</scope>
    <source>
        <strain evidence="9 10">CECT 8898</strain>
    </source>
</reference>
<evidence type="ECO:0000256" key="2">
    <source>
        <dbReference type="ARBA" id="ARBA00008163"/>
    </source>
</evidence>
<keyword evidence="5 8" id="KW-0732">Signal</keyword>
<dbReference type="SUPFAM" id="SSF56935">
    <property type="entry name" value="Porins"/>
    <property type="match status" value="1"/>
</dbReference>
<dbReference type="GO" id="GO:0009279">
    <property type="term" value="C:cell outer membrane"/>
    <property type="evidence" value="ECO:0007669"/>
    <property type="project" value="UniProtKB-SubCell"/>
</dbReference>
<keyword evidence="4" id="KW-0812">Transmembrane</keyword>
<evidence type="ECO:0000256" key="1">
    <source>
        <dbReference type="ARBA" id="ARBA00004571"/>
    </source>
</evidence>
<feature type="signal peptide" evidence="8">
    <location>
        <begin position="1"/>
        <end position="20"/>
    </location>
</feature>
<dbReference type="Pfam" id="PF03349">
    <property type="entry name" value="Toluene_X"/>
    <property type="match status" value="1"/>
</dbReference>
<proteinExistence type="inferred from homology"/>
<name>A0A238L8Z2_9RHOB</name>
<evidence type="ECO:0000256" key="3">
    <source>
        <dbReference type="ARBA" id="ARBA00022452"/>
    </source>
</evidence>
<keyword evidence="10" id="KW-1185">Reference proteome</keyword>
<protein>
    <submittedName>
        <fullName evidence="9">Outer membrane protein transport protein (OMPP1/FadL/TodX)</fullName>
    </submittedName>
</protein>
<organism evidence="9 10">
    <name type="scientific">Maliponia aquimaris</name>
    <dbReference type="NCBI Taxonomy" id="1673631"/>
    <lineage>
        <taxon>Bacteria</taxon>
        <taxon>Pseudomonadati</taxon>
        <taxon>Pseudomonadota</taxon>
        <taxon>Alphaproteobacteria</taxon>
        <taxon>Rhodobacterales</taxon>
        <taxon>Paracoccaceae</taxon>
        <taxon>Maliponia</taxon>
    </lineage>
</organism>
<dbReference type="Gene3D" id="2.40.160.60">
    <property type="entry name" value="Outer membrane protein transport protein (OMPP1/FadL/TodX)"/>
    <property type="match status" value="1"/>
</dbReference>
<dbReference type="Proteomes" id="UP000207598">
    <property type="component" value="Unassembled WGS sequence"/>
</dbReference>
<dbReference type="PANTHER" id="PTHR35093:SF8">
    <property type="entry name" value="OUTER MEMBRANE PROTEIN NMB0088-RELATED"/>
    <property type="match status" value="1"/>
</dbReference>
<dbReference type="InterPro" id="IPR005017">
    <property type="entry name" value="OMPP1/FadL/TodX"/>
</dbReference>
<gene>
    <name evidence="9" type="ORF">MAA8898_05043</name>
</gene>
<evidence type="ECO:0000256" key="4">
    <source>
        <dbReference type="ARBA" id="ARBA00022692"/>
    </source>
</evidence>
<dbReference type="RefSeq" id="WP_176445327.1">
    <property type="nucleotide sequence ID" value="NZ_FXYF01000030.1"/>
</dbReference>
<dbReference type="GO" id="GO:0015483">
    <property type="term" value="F:long-chain fatty acid transporting porin activity"/>
    <property type="evidence" value="ECO:0007669"/>
    <property type="project" value="TreeGrafter"/>
</dbReference>
<dbReference type="PANTHER" id="PTHR35093">
    <property type="entry name" value="OUTER MEMBRANE PROTEIN NMB0088-RELATED"/>
    <property type="match status" value="1"/>
</dbReference>
<keyword evidence="6" id="KW-0472">Membrane</keyword>
<comment type="similarity">
    <text evidence="2">Belongs to the OmpP1/FadL family.</text>
</comment>
<evidence type="ECO:0000256" key="5">
    <source>
        <dbReference type="ARBA" id="ARBA00022729"/>
    </source>
</evidence>
<dbReference type="EMBL" id="FXYF01000030">
    <property type="protein sequence ID" value="SMX50842.1"/>
    <property type="molecule type" value="Genomic_DNA"/>
</dbReference>
<sequence>MKRMITGASLLALSSVCAQADGLDRSGQSVSSIFAADGTVTTTFGLVMPNVTGKDLAGNSYDAGKDYSVSSLSFTNALNDRFNYSVILDQPYGADVFYDNDPLTTALGGTLADVDSTALTFVGRYKINDRFSVFGGIGVERIDANVALNGQAYAAAISTAAVASRVPGLDSALLGKALRGDLAAAGAIDGAYGAGTTAALGARVRTAVAGFNATDGYSFRMEDSTKPTYLIGAAYEIPDIALRIAGTYRFETKHSAKISESLLGTDYDGSTPGYDNTIDFVTPRSFNLDFQTGIAAGTLLTASYRWSEFSQVNITPTVLGRDLVTIEDGHRYTLGVARQFNDQFSASLTYIFEPEDGEQIVSPLAPTDGVKGISLGGRYKTDRWNVSGGLSYLMVTDAYPGVADRKVARFTDNSIVAIGFKAEMSF</sequence>
<evidence type="ECO:0000256" key="6">
    <source>
        <dbReference type="ARBA" id="ARBA00023136"/>
    </source>
</evidence>
<keyword evidence="7" id="KW-0998">Cell outer membrane</keyword>